<keyword evidence="5" id="KW-0282">Flagellum</keyword>
<dbReference type="Pfam" id="PF04620">
    <property type="entry name" value="FlaA"/>
    <property type="match status" value="1"/>
</dbReference>
<keyword evidence="6" id="KW-1185">Reference proteome</keyword>
<keyword evidence="2" id="KW-0574">Periplasm</keyword>
<dbReference type="RefSeq" id="WP_103681311.1">
    <property type="nucleotide sequence ID" value="NZ_LPWH01000127.1"/>
</dbReference>
<keyword evidence="5" id="KW-0966">Cell projection</keyword>
<keyword evidence="3" id="KW-0975">Bacterial flagellum</keyword>
<dbReference type="InterPro" id="IPR006714">
    <property type="entry name" value="FlaA"/>
</dbReference>
<evidence type="ECO:0000313" key="6">
    <source>
        <dbReference type="Proteomes" id="UP000237350"/>
    </source>
</evidence>
<evidence type="ECO:0000256" key="4">
    <source>
        <dbReference type="SAM" id="SignalP"/>
    </source>
</evidence>
<evidence type="ECO:0000256" key="1">
    <source>
        <dbReference type="ARBA" id="ARBA00004631"/>
    </source>
</evidence>
<gene>
    <name evidence="5" type="ORF">AU468_14240</name>
</gene>
<protein>
    <submittedName>
        <fullName evidence="5">Flagellar protein</fullName>
    </submittedName>
</protein>
<reference evidence="6" key="1">
    <citation type="submission" date="2015-12" db="EMBL/GenBank/DDBJ databases">
        <authorList>
            <person name="Lodha T.D."/>
            <person name="Chintalapati S."/>
            <person name="Chintalapati V.R."/>
            <person name="Sravanthi T."/>
        </authorList>
    </citation>
    <scope>NUCLEOTIDE SEQUENCE [LARGE SCALE GENOMIC DNA]</scope>
    <source>
        <strain evidence="6">JC133</strain>
    </source>
</reference>
<dbReference type="OrthoDB" id="350240at2"/>
<accession>A0A2S4JF84</accession>
<keyword evidence="4" id="KW-0732">Signal</keyword>
<sequence>MRRSVLFVLVFLLLLGAVAADEAVLIDFATLTADYPADNPRHNERTLVDYSIAAGTSFTEEEKAEMRISLAIDSWEVDLASSSRNVTTMVDSMVRSAPVRAGASRYEGETVMGVRVRFPTEPFNSWALIRPPFEIPAFADLEVVDDTGQLVVPQEEQGRGRKFDNFGVVKNVGVLRSVSMNVHGLNFPHSVAIVLQDENNREHEILMGNLQFDGWRTLEWRNPSYITEVRNREVRTMPLYPNLSPMRKLIGIRVYRDASQVGGDFITYIKDITLTYDRAVLQLERDIDDEAVWGILQTREETRRDAELRRLGNIQVLRYLEDRKMHDPDAIDG</sequence>
<feature type="chain" id="PRO_5015443278" evidence="4">
    <location>
        <begin position="20"/>
        <end position="333"/>
    </location>
</feature>
<organism evidence="5 6">
    <name type="scientific">Alkalispirochaeta sphaeroplastigenens</name>
    <dbReference type="NCBI Taxonomy" id="1187066"/>
    <lineage>
        <taxon>Bacteria</taxon>
        <taxon>Pseudomonadati</taxon>
        <taxon>Spirochaetota</taxon>
        <taxon>Spirochaetia</taxon>
        <taxon>Spirochaetales</taxon>
        <taxon>Spirochaetaceae</taxon>
        <taxon>Alkalispirochaeta</taxon>
    </lineage>
</organism>
<proteinExistence type="predicted"/>
<dbReference type="GO" id="GO:0055040">
    <property type="term" value="C:periplasmic flagellum"/>
    <property type="evidence" value="ECO:0007669"/>
    <property type="project" value="UniProtKB-SubCell"/>
</dbReference>
<evidence type="ECO:0000256" key="2">
    <source>
        <dbReference type="ARBA" id="ARBA00022764"/>
    </source>
</evidence>
<keyword evidence="5" id="KW-0969">Cilium</keyword>
<evidence type="ECO:0000256" key="3">
    <source>
        <dbReference type="ARBA" id="ARBA00023143"/>
    </source>
</evidence>
<dbReference type="EMBL" id="LPWH01000127">
    <property type="protein sequence ID" value="POQ98191.1"/>
    <property type="molecule type" value="Genomic_DNA"/>
</dbReference>
<comment type="caution">
    <text evidence="5">The sequence shown here is derived from an EMBL/GenBank/DDBJ whole genome shotgun (WGS) entry which is preliminary data.</text>
</comment>
<feature type="signal peptide" evidence="4">
    <location>
        <begin position="1"/>
        <end position="19"/>
    </location>
</feature>
<name>A0A2S4JF84_9SPIO</name>
<dbReference type="Proteomes" id="UP000237350">
    <property type="component" value="Unassembled WGS sequence"/>
</dbReference>
<dbReference type="AlphaFoldDB" id="A0A2S4JF84"/>
<comment type="subcellular location">
    <subcellularLocation>
        <location evidence="1">Periplasmic flagellum</location>
    </subcellularLocation>
</comment>
<dbReference type="GO" id="GO:0030288">
    <property type="term" value="C:outer membrane-bounded periplasmic space"/>
    <property type="evidence" value="ECO:0007669"/>
    <property type="project" value="InterPro"/>
</dbReference>
<dbReference type="GO" id="GO:0071973">
    <property type="term" value="P:bacterial-type flagellum-dependent cell motility"/>
    <property type="evidence" value="ECO:0007669"/>
    <property type="project" value="InterPro"/>
</dbReference>
<evidence type="ECO:0000313" key="5">
    <source>
        <dbReference type="EMBL" id="POQ98191.1"/>
    </source>
</evidence>